<feature type="non-terminal residue" evidence="1">
    <location>
        <position position="1"/>
    </location>
</feature>
<sequence length="512" mass="52989">DTNDRVMVLDNTGVAKKVPLSSVQSTVTSDNGLTKTGNNVQLGGTLLKNTDIATAGFNTTFSGAGNLGLGVVPTKKLDVDGDTYLRGRLNLAAAYDDGATLIVKNKTAGNWIASFAGSGINPYRAVLLDNGNFGLGIIDPSENLDVNGNVRFRQVPENASLDTNDRVMVLDNTGVAKKVPLSSVQSTVTSDNGLTKTGNNVQLGGTLLKNTDIATAGFNTTFSGAGNLGLGVVPTKKLDVDGDTYLRGRLNLAAAYDDGATLIVKNKTAGNWIASFAGSGINPYRAVLLDNGNFGLGIIDPSENLDVNGNVRVRGINSLSGENLVVKKVVADSNGTLRTLPSQEPELVGNYGIDNIAGATATATESVPLSDVTVSTYTFTVTARSLVNIIYSCGYSFPNLINESNEKTKRVKIYCDFTSVPASSSISVGANFAESAIPVRLGGPTTGSNLQGAFIMNSSASMVLSPGVYTVRLVGSAAIAGSVANTQGLGTFTVNFGGNSNIDSFIVRATAL</sequence>
<proteinExistence type="predicted"/>
<evidence type="ECO:0000313" key="2">
    <source>
        <dbReference type="Proteomes" id="UP000236413"/>
    </source>
</evidence>
<evidence type="ECO:0000313" key="1">
    <source>
        <dbReference type="EMBL" id="PWN58398.1"/>
    </source>
</evidence>
<comment type="caution">
    <text evidence="1">The sequence shown here is derived from an EMBL/GenBank/DDBJ whole genome shotgun (WGS) entry which is preliminary data.</text>
</comment>
<name>A0A316WH33_9FLAO</name>
<accession>A0A316WH33</accession>
<dbReference type="EMBL" id="PPEG02000011">
    <property type="protein sequence ID" value="PWN58398.1"/>
    <property type="molecule type" value="Genomic_DNA"/>
</dbReference>
<protein>
    <submittedName>
        <fullName evidence="1">Uncharacterized protein</fullName>
    </submittedName>
</protein>
<reference evidence="1 2" key="1">
    <citation type="submission" date="2018-04" db="EMBL/GenBank/DDBJ databases">
        <title>Chryseobacterium oncorhynchi 701B-08T from rainbow trout, and Chryseobacterium viscerum 687B-08T from diseased fish.</title>
        <authorList>
            <person name="Jeong J.-J."/>
            <person name="Lee Y.J."/>
            <person name="Pathiraja D."/>
            <person name="Park B."/>
            <person name="Choi I.-G."/>
            <person name="Kim K.D."/>
        </authorList>
    </citation>
    <scope>NUCLEOTIDE SEQUENCE [LARGE SCALE GENOMIC DNA]</scope>
    <source>
        <strain evidence="1 2">687B-08</strain>
    </source>
</reference>
<dbReference type="AlphaFoldDB" id="A0A316WH33"/>
<organism evidence="1 2">
    <name type="scientific">Chryseobacterium viscerum</name>
    <dbReference type="NCBI Taxonomy" id="1037377"/>
    <lineage>
        <taxon>Bacteria</taxon>
        <taxon>Pseudomonadati</taxon>
        <taxon>Bacteroidota</taxon>
        <taxon>Flavobacteriia</taxon>
        <taxon>Flavobacteriales</taxon>
        <taxon>Weeksellaceae</taxon>
        <taxon>Chryseobacterium group</taxon>
        <taxon>Chryseobacterium</taxon>
    </lineage>
</organism>
<dbReference type="Proteomes" id="UP000236413">
    <property type="component" value="Unassembled WGS sequence"/>
</dbReference>
<gene>
    <name evidence="1" type="ORF">C1634_022865</name>
</gene>